<dbReference type="STRING" id="1660073.CSUIS_0515"/>
<accession>A0A1X9SVS7</accession>
<name>A0A1X9SVS7_9BACT</name>
<dbReference type="AlphaFoldDB" id="A0A1X9SVS7"/>
<dbReference type="Proteomes" id="UP000194260">
    <property type="component" value="Chromosome"/>
</dbReference>
<dbReference type="EMBL" id="CP018789">
    <property type="protein sequence ID" value="ARR00342.1"/>
    <property type="molecule type" value="Genomic_DNA"/>
</dbReference>
<protein>
    <submittedName>
        <fullName evidence="1">Uncharacterized protein</fullName>
    </submittedName>
</protein>
<gene>
    <name evidence="1" type="ORF">CSUIS_0515</name>
</gene>
<sequence length="104" mass="11437">MYFYAVGAFKSTQDKTNQSFEQLGEEKQKALNGSLERFAALITRLEVANDDYTVEINGKDIELAKIGYSVFELSSMLNGVIAPGGAGTLAGLDAFGRYFLLKLW</sequence>
<evidence type="ECO:0000313" key="2">
    <source>
        <dbReference type="Proteomes" id="UP000194260"/>
    </source>
</evidence>
<organism evidence="1 2">
    <name type="scientific">Campylobacter porcelli</name>
    <dbReference type="NCBI Taxonomy" id="1660073"/>
    <lineage>
        <taxon>Bacteria</taxon>
        <taxon>Pseudomonadati</taxon>
        <taxon>Campylobacterota</taxon>
        <taxon>Epsilonproteobacteria</taxon>
        <taxon>Campylobacterales</taxon>
        <taxon>Campylobacteraceae</taxon>
        <taxon>Campylobacter</taxon>
    </lineage>
</organism>
<evidence type="ECO:0000313" key="1">
    <source>
        <dbReference type="EMBL" id="ARR00342.1"/>
    </source>
</evidence>
<dbReference type="RefSeq" id="WP_086296990.1">
    <property type="nucleotide sequence ID" value="NZ_CP018789.1"/>
</dbReference>
<dbReference type="KEGG" id="camy:CSUIS_0515"/>
<proteinExistence type="predicted"/>
<reference evidence="2" key="1">
    <citation type="journal article" date="2017" name="Genome Biol. Evol.">
        <title>Comparative Genomic Analysis Identifies a Campylobacter Clade Deficient in Selenium Metabolism.</title>
        <authorList>
            <person name="Miller W.G."/>
            <person name="Yee E."/>
            <person name="Lopes B.S."/>
            <person name="Chapman M.H."/>
            <person name="Huynh S."/>
            <person name="Bono J.L."/>
            <person name="Parker C.T."/>
            <person name="Strachan N.J.C."/>
            <person name="Forbes K.J."/>
        </authorList>
    </citation>
    <scope>NUCLEOTIDE SEQUENCE [LARGE SCALE GENOMIC DNA]</scope>
    <source>
        <strain evidence="2">RM6137</strain>
    </source>
</reference>